<dbReference type="Proteomes" id="UP001497623">
    <property type="component" value="Unassembled WGS sequence"/>
</dbReference>
<proteinExistence type="predicted"/>
<keyword evidence="3" id="KW-1185">Reference proteome</keyword>
<dbReference type="AlphaFoldDB" id="A0AAV2SHP8"/>
<feature type="coiled-coil region" evidence="1">
    <location>
        <begin position="268"/>
        <end position="306"/>
    </location>
</feature>
<comment type="caution">
    <text evidence="2">The sequence shown here is derived from an EMBL/GenBank/DDBJ whole genome shotgun (WGS) entry which is preliminary data.</text>
</comment>
<sequence length="449" mass="50050">MDAEFKEEVHSRGDMLLEKVSKVVEKSDIEELSTILKSLPAKTEESYLIEVVSALPTDESISYLKDNAYTEEHLSSIKRIYQSLSSTTMGQISNSSSSLQDDFDKMKEAIASLITSQDNITYIMESIENLPARNSFENIINEVLDIATEDDLQSAEDQIVNKANKLKDIISEENLKLTNLLTQEDSKELILLLSSIMSQQDLENFYTEVKLLSSENSVNELGKKLNNTAKKDEFESMGVFVDDSSVHIKEDLKSIMDQMHGIANKEVVKVLENYTDTLEKEINSYNNELLEQIAIAEQLLQDLETQDELINALDSYISKLSTSEALKILKELLLATNSAINASLEYVEGQEFISSKPLTATTPLTDCIDKSVIEDSMIDLHSDIDSICKSPKLQDLVINLQSDILQKIGNISLAARTKKDCQAPSNSQLSSKTPIKAKGNTNTAIFAHL</sequence>
<dbReference type="EMBL" id="CAXKWB010066745">
    <property type="protein sequence ID" value="CAL4190463.1"/>
    <property type="molecule type" value="Genomic_DNA"/>
</dbReference>
<evidence type="ECO:0000313" key="3">
    <source>
        <dbReference type="Proteomes" id="UP001497623"/>
    </source>
</evidence>
<organism evidence="2 3">
    <name type="scientific">Meganyctiphanes norvegica</name>
    <name type="common">Northern krill</name>
    <name type="synonym">Thysanopoda norvegica</name>
    <dbReference type="NCBI Taxonomy" id="48144"/>
    <lineage>
        <taxon>Eukaryota</taxon>
        <taxon>Metazoa</taxon>
        <taxon>Ecdysozoa</taxon>
        <taxon>Arthropoda</taxon>
        <taxon>Crustacea</taxon>
        <taxon>Multicrustacea</taxon>
        <taxon>Malacostraca</taxon>
        <taxon>Eumalacostraca</taxon>
        <taxon>Eucarida</taxon>
        <taxon>Euphausiacea</taxon>
        <taxon>Euphausiidae</taxon>
        <taxon>Meganyctiphanes</taxon>
    </lineage>
</organism>
<keyword evidence="1" id="KW-0175">Coiled coil</keyword>
<evidence type="ECO:0008006" key="4">
    <source>
        <dbReference type="Google" id="ProtNLM"/>
    </source>
</evidence>
<evidence type="ECO:0000313" key="2">
    <source>
        <dbReference type="EMBL" id="CAL4190463.1"/>
    </source>
</evidence>
<gene>
    <name evidence="2" type="ORF">MNOR_LOCUS36463</name>
</gene>
<accession>A0AAV2SHP8</accession>
<reference evidence="2 3" key="1">
    <citation type="submission" date="2024-05" db="EMBL/GenBank/DDBJ databases">
        <authorList>
            <person name="Wallberg A."/>
        </authorList>
    </citation>
    <scope>NUCLEOTIDE SEQUENCE [LARGE SCALE GENOMIC DNA]</scope>
</reference>
<name>A0AAV2SHP8_MEGNR</name>
<evidence type="ECO:0000256" key="1">
    <source>
        <dbReference type="SAM" id="Coils"/>
    </source>
</evidence>
<protein>
    <recommendedName>
        <fullName evidence="4">Flagellar hook-length control protein FliK</fullName>
    </recommendedName>
</protein>